<dbReference type="PROSITE" id="PS51354">
    <property type="entry name" value="GLUTAREDOXIN_2"/>
    <property type="match status" value="1"/>
</dbReference>
<dbReference type="InterPro" id="IPR036249">
    <property type="entry name" value="Thioredoxin-like_sf"/>
</dbReference>
<evidence type="ECO:0000256" key="8">
    <source>
        <dbReference type="SAM" id="MobiDB-lite"/>
    </source>
</evidence>
<evidence type="ECO:0000256" key="7">
    <source>
        <dbReference type="ARBA" id="ARBA00023284"/>
    </source>
</evidence>
<keyword evidence="7" id="KW-0676">Redox-active center</keyword>
<evidence type="ECO:0000256" key="3">
    <source>
        <dbReference type="ARBA" id="ARBA00022630"/>
    </source>
</evidence>
<dbReference type="Pfam" id="PF02852">
    <property type="entry name" value="Pyr_redox_dim"/>
    <property type="match status" value="1"/>
</dbReference>
<dbReference type="Gene3D" id="3.50.50.60">
    <property type="entry name" value="FAD/NAD(P)-binding domain"/>
    <property type="match status" value="2"/>
</dbReference>
<organism evidence="12 13">
    <name type="scientific">Nesidiocoris tenuis</name>
    <dbReference type="NCBI Taxonomy" id="355587"/>
    <lineage>
        <taxon>Eukaryota</taxon>
        <taxon>Metazoa</taxon>
        <taxon>Ecdysozoa</taxon>
        <taxon>Arthropoda</taxon>
        <taxon>Hexapoda</taxon>
        <taxon>Insecta</taxon>
        <taxon>Pterygota</taxon>
        <taxon>Neoptera</taxon>
        <taxon>Paraneoptera</taxon>
        <taxon>Hemiptera</taxon>
        <taxon>Heteroptera</taxon>
        <taxon>Panheteroptera</taxon>
        <taxon>Cimicomorpha</taxon>
        <taxon>Miridae</taxon>
        <taxon>Dicyphina</taxon>
        <taxon>Nesidiocoris</taxon>
    </lineage>
</organism>
<keyword evidence="6" id="KW-1015">Disulfide bond</keyword>
<dbReference type="Proteomes" id="UP001307889">
    <property type="component" value="Chromosome 4"/>
</dbReference>
<dbReference type="PANTHER" id="PTHR42737">
    <property type="entry name" value="GLUTATHIONE REDUCTASE"/>
    <property type="match status" value="1"/>
</dbReference>
<evidence type="ECO:0000259" key="11">
    <source>
        <dbReference type="Pfam" id="PF07992"/>
    </source>
</evidence>
<dbReference type="PRINTS" id="PR00368">
    <property type="entry name" value="FADPNR"/>
</dbReference>
<evidence type="ECO:0000259" key="10">
    <source>
        <dbReference type="Pfam" id="PF02852"/>
    </source>
</evidence>
<name>A0ABN7API0_9HEMI</name>
<evidence type="ECO:0000256" key="1">
    <source>
        <dbReference type="ARBA" id="ARBA00001974"/>
    </source>
</evidence>
<evidence type="ECO:0000313" key="12">
    <source>
        <dbReference type="EMBL" id="BES93334.1"/>
    </source>
</evidence>
<dbReference type="InterPro" id="IPR004099">
    <property type="entry name" value="Pyr_nucl-diS_OxRdtase_dimer"/>
</dbReference>
<dbReference type="InterPro" id="IPR002109">
    <property type="entry name" value="Glutaredoxin"/>
</dbReference>
<comment type="cofactor">
    <cofactor evidence="1">
        <name>FAD</name>
        <dbReference type="ChEBI" id="CHEBI:57692"/>
    </cofactor>
</comment>
<feature type="region of interest" description="Disordered" evidence="8">
    <location>
        <begin position="428"/>
        <end position="494"/>
    </location>
</feature>
<evidence type="ECO:0000256" key="4">
    <source>
        <dbReference type="ARBA" id="ARBA00022827"/>
    </source>
</evidence>
<evidence type="ECO:0000256" key="6">
    <source>
        <dbReference type="ARBA" id="ARBA00023157"/>
    </source>
</evidence>
<gene>
    <name evidence="12" type="ORF">NTJ_06143</name>
</gene>
<feature type="domain" description="Pyridine nucleotide-disulphide oxidoreductase dimerisation" evidence="10">
    <location>
        <begin position="589"/>
        <end position="696"/>
    </location>
</feature>
<feature type="compositionally biased region" description="Basic and acidic residues" evidence="8">
    <location>
        <begin position="442"/>
        <end position="458"/>
    </location>
</feature>
<dbReference type="InterPro" id="IPR016156">
    <property type="entry name" value="FAD/NAD-linked_Rdtase_dimer_sf"/>
</dbReference>
<evidence type="ECO:0000256" key="5">
    <source>
        <dbReference type="ARBA" id="ARBA00023002"/>
    </source>
</evidence>
<dbReference type="SUPFAM" id="SSF51905">
    <property type="entry name" value="FAD/NAD(P)-binding domain"/>
    <property type="match status" value="1"/>
</dbReference>
<protein>
    <recommendedName>
        <fullName evidence="14">FAD/NAD(P)-binding domain-containing protein</fullName>
    </recommendedName>
</protein>
<dbReference type="Gene3D" id="3.40.30.10">
    <property type="entry name" value="Glutaredoxin"/>
    <property type="match status" value="1"/>
</dbReference>
<evidence type="ECO:0000313" key="13">
    <source>
        <dbReference type="Proteomes" id="UP001307889"/>
    </source>
</evidence>
<dbReference type="PRINTS" id="PR00411">
    <property type="entry name" value="PNDRDTASEI"/>
</dbReference>
<feature type="domain" description="Glutaredoxin" evidence="9">
    <location>
        <begin position="33"/>
        <end position="93"/>
    </location>
</feature>
<dbReference type="PANTHER" id="PTHR42737:SF2">
    <property type="entry name" value="GLUTATHIONE REDUCTASE"/>
    <property type="match status" value="1"/>
</dbReference>
<sequence length="720" mass="78305">MSKKKVAIDSFDSTSIGNEAEYLNILIASNDFMVFLKTGCPFTFKLKQLLDSFNVKYTDLYLNNHINGPRLQGKLNEWTNQESPYVYVKKVFIGGFKETAELLTSGILKDVIAGVDLSKFEYDLVVIGGGIAGITAALEASKYGKKVALCDSPIPTAHGTTWGIGGSPAGSGSVSKVLFHRAATIQHDFKDGKYFGWEIENLPSHDWSSMAKNLSEQLNSRSFEYQKNLRDSGIEYIQGWARLKNNHEITVTNAEGENFEKSSKTFIIATGSRHQYLEIQGEQENTLAVEDILSLPTFEGKRILIVGSGKDALEVAGFLGGLGIDTTVIVRRKILPRVDQEIVELLKKSIECCGVKFVSGVTVVRFSKVGNSIRVEGKRTRSESRRSSKILDFSQRKLSELGSKKSPPPTPLPELADEVAKDAGDKSTIAVPSANKVENSAPDDKEQTIEVSKNDSNKEASGVGSTGGGTGDVDKEKSTAEDKKPTGAKSEEDVSEEYFEEFDLVVVAAGRRPNVADLGIQNLNLKLCRNTCKIEVNDLDQTSVENIFAIGKVTTALNADTQGVARKAAQLLVRRMFNLSQVKMNYNKTPQMILTPIEYAALGDTEENAVAVHGPKIEVYRGEYTMVTSAVSNRFDSRSFVKAICAPTVPGVGRQVVGVHVIAPRAGEVVQGLVPAFLAGTLTKERLDEMAELQPSRAALLSDLDSIKSVTIPAGSSTIR</sequence>
<feature type="compositionally biased region" description="Basic and acidic residues" evidence="8">
    <location>
        <begin position="472"/>
        <end position="492"/>
    </location>
</feature>
<dbReference type="InterPro" id="IPR036188">
    <property type="entry name" value="FAD/NAD-bd_sf"/>
</dbReference>
<dbReference type="InterPro" id="IPR046952">
    <property type="entry name" value="GSHR/TRXR-like"/>
</dbReference>
<comment type="similarity">
    <text evidence="2">Belongs to the class-I pyridine nucleotide-disulfide oxidoreductase family.</text>
</comment>
<keyword evidence="4" id="KW-0274">FAD</keyword>
<feature type="domain" description="FAD/NAD(P)-binding" evidence="11">
    <location>
        <begin position="122"/>
        <end position="380"/>
    </location>
</feature>
<feature type="domain" description="FAD/NAD(P)-binding" evidence="11">
    <location>
        <begin position="494"/>
        <end position="554"/>
    </location>
</feature>
<dbReference type="SUPFAM" id="SSF55424">
    <property type="entry name" value="FAD/NAD-linked reductases, dimerisation (C-terminal) domain"/>
    <property type="match status" value="1"/>
</dbReference>
<keyword evidence="5" id="KW-0560">Oxidoreductase</keyword>
<evidence type="ECO:0000256" key="2">
    <source>
        <dbReference type="ARBA" id="ARBA00007532"/>
    </source>
</evidence>
<proteinExistence type="inferred from homology"/>
<dbReference type="Pfam" id="PF07992">
    <property type="entry name" value="Pyr_redox_2"/>
    <property type="match status" value="2"/>
</dbReference>
<feature type="region of interest" description="Disordered" evidence="8">
    <location>
        <begin position="397"/>
        <end position="416"/>
    </location>
</feature>
<dbReference type="Pfam" id="PF00462">
    <property type="entry name" value="Glutaredoxin"/>
    <property type="match status" value="1"/>
</dbReference>
<evidence type="ECO:0008006" key="14">
    <source>
        <dbReference type="Google" id="ProtNLM"/>
    </source>
</evidence>
<dbReference type="SUPFAM" id="SSF52833">
    <property type="entry name" value="Thioredoxin-like"/>
    <property type="match status" value="1"/>
</dbReference>
<keyword evidence="13" id="KW-1185">Reference proteome</keyword>
<dbReference type="InterPro" id="IPR023753">
    <property type="entry name" value="FAD/NAD-binding_dom"/>
</dbReference>
<dbReference type="EMBL" id="AP028912">
    <property type="protein sequence ID" value="BES93334.1"/>
    <property type="molecule type" value="Genomic_DNA"/>
</dbReference>
<reference evidence="12 13" key="1">
    <citation type="submission" date="2023-09" db="EMBL/GenBank/DDBJ databases">
        <title>Nesidiocoris tenuis whole genome shotgun sequence.</title>
        <authorList>
            <person name="Shibata T."/>
            <person name="Shimoda M."/>
            <person name="Kobayashi T."/>
            <person name="Uehara T."/>
        </authorList>
    </citation>
    <scope>NUCLEOTIDE SEQUENCE [LARGE SCALE GENOMIC DNA]</scope>
    <source>
        <strain evidence="12 13">Japan</strain>
    </source>
</reference>
<evidence type="ECO:0000259" key="9">
    <source>
        <dbReference type="Pfam" id="PF00462"/>
    </source>
</evidence>
<keyword evidence="3" id="KW-0285">Flavoprotein</keyword>
<accession>A0ABN7API0</accession>